<protein>
    <submittedName>
        <fullName evidence="4">Pentatricopeptide repeat</fullName>
    </submittedName>
</protein>
<dbReference type="PANTHER" id="PTHR47926:SF425">
    <property type="entry name" value="REPEAT (TPR)-LIKE SUPERFAMILY PROTEIN, PUTATIVE-RELATED"/>
    <property type="match status" value="1"/>
</dbReference>
<evidence type="ECO:0000256" key="1">
    <source>
        <dbReference type="ARBA" id="ARBA00022737"/>
    </source>
</evidence>
<dbReference type="InterPro" id="IPR011990">
    <property type="entry name" value="TPR-like_helical_dom_sf"/>
</dbReference>
<dbReference type="PANTHER" id="PTHR47926">
    <property type="entry name" value="PENTATRICOPEPTIDE REPEAT-CONTAINING PROTEIN"/>
    <property type="match status" value="1"/>
</dbReference>
<sequence length="405" mass="45182">MKFPPDYKKLVFTYAGKIDHFQKRSYLSPYADARGLQAGSLEFDKKAVAVMHELLSFTIEKRLVTDHLTHFRRELVMPQKLMRLLLKHFGIFYVSERGQRFGLIRPLLIQKCLLVLWREKVPSLIGHRGKKKKIPSFDDLRDAEDKDLLASESEEECVSLKLEDEETMGGLELDDASDADDSGMEAAFYIFNNQMVEKNVVSWTAIISGCASAQNSEMALHLFRAMQAEGIKRSRVPLLAILPVCTAEFAKEIHGYAFRHVFESDSCFSLALVHSYCKTGDGVACHFAKIIFQRARDKDVIRPSSMIGSYSSTGDVAEALKLYGLVQLEGIRTNTITPLAMVSSCTASSSPSHGQGVHTVVLKSGFSTDVFIGNSLVHGWEEWFPPGCSPHLQRCTSGNVCRGVC</sequence>
<dbReference type="Gene3D" id="1.25.40.10">
    <property type="entry name" value="Tetratricopeptide repeat domain"/>
    <property type="match status" value="2"/>
</dbReference>
<dbReference type="GO" id="GO:0009451">
    <property type="term" value="P:RNA modification"/>
    <property type="evidence" value="ECO:0007669"/>
    <property type="project" value="InterPro"/>
</dbReference>
<dbReference type="NCBIfam" id="TIGR00756">
    <property type="entry name" value="PPR"/>
    <property type="match status" value="1"/>
</dbReference>
<dbReference type="PROSITE" id="PS51375">
    <property type="entry name" value="PPR"/>
    <property type="match status" value="1"/>
</dbReference>
<name>A0AAN8VWF6_9MAGN</name>
<accession>A0AAN8VWF6</accession>
<gene>
    <name evidence="4" type="ORF">RJ641_026562</name>
</gene>
<evidence type="ECO:0000256" key="2">
    <source>
        <dbReference type="PROSITE-ProRule" id="PRU00708"/>
    </source>
</evidence>
<dbReference type="InterPro" id="IPR021099">
    <property type="entry name" value="PORR_domain"/>
</dbReference>
<dbReference type="Pfam" id="PF11955">
    <property type="entry name" value="PORR"/>
    <property type="match status" value="1"/>
</dbReference>
<dbReference type="GO" id="GO:0003723">
    <property type="term" value="F:RNA binding"/>
    <property type="evidence" value="ECO:0007669"/>
    <property type="project" value="InterPro"/>
</dbReference>
<dbReference type="AlphaFoldDB" id="A0AAN8VWF6"/>
<comment type="caution">
    <text evidence="4">The sequence shown here is derived from an EMBL/GenBank/DDBJ whole genome shotgun (WGS) entry which is preliminary data.</text>
</comment>
<dbReference type="Proteomes" id="UP001370490">
    <property type="component" value="Unassembled WGS sequence"/>
</dbReference>
<dbReference type="EMBL" id="JBAMMX010000004">
    <property type="protein sequence ID" value="KAK6941185.1"/>
    <property type="molecule type" value="Genomic_DNA"/>
</dbReference>
<dbReference type="InterPro" id="IPR046960">
    <property type="entry name" value="PPR_At4g14850-like_plant"/>
</dbReference>
<evidence type="ECO:0000259" key="3">
    <source>
        <dbReference type="Pfam" id="PF11955"/>
    </source>
</evidence>
<proteinExistence type="predicted"/>
<organism evidence="4 5">
    <name type="scientific">Dillenia turbinata</name>
    <dbReference type="NCBI Taxonomy" id="194707"/>
    <lineage>
        <taxon>Eukaryota</taxon>
        <taxon>Viridiplantae</taxon>
        <taxon>Streptophyta</taxon>
        <taxon>Embryophyta</taxon>
        <taxon>Tracheophyta</taxon>
        <taxon>Spermatophyta</taxon>
        <taxon>Magnoliopsida</taxon>
        <taxon>eudicotyledons</taxon>
        <taxon>Gunneridae</taxon>
        <taxon>Pentapetalae</taxon>
        <taxon>Dilleniales</taxon>
        <taxon>Dilleniaceae</taxon>
        <taxon>Dillenia</taxon>
    </lineage>
</organism>
<feature type="domain" description="PORR" evidence="3">
    <location>
        <begin position="1"/>
        <end position="125"/>
    </location>
</feature>
<keyword evidence="5" id="KW-1185">Reference proteome</keyword>
<feature type="repeat" description="PPR" evidence="2">
    <location>
        <begin position="199"/>
        <end position="233"/>
    </location>
</feature>
<dbReference type="Pfam" id="PF01535">
    <property type="entry name" value="PPR"/>
    <property type="match status" value="2"/>
</dbReference>
<dbReference type="InterPro" id="IPR002885">
    <property type="entry name" value="PPR_rpt"/>
</dbReference>
<keyword evidence="1" id="KW-0677">Repeat</keyword>
<evidence type="ECO:0000313" key="4">
    <source>
        <dbReference type="EMBL" id="KAK6941185.1"/>
    </source>
</evidence>
<evidence type="ECO:0000313" key="5">
    <source>
        <dbReference type="Proteomes" id="UP001370490"/>
    </source>
</evidence>
<reference evidence="4 5" key="1">
    <citation type="submission" date="2023-12" db="EMBL/GenBank/DDBJ databases">
        <title>A high-quality genome assembly for Dillenia turbinata (Dilleniales).</title>
        <authorList>
            <person name="Chanderbali A."/>
        </authorList>
    </citation>
    <scope>NUCLEOTIDE SEQUENCE [LARGE SCALE GENOMIC DNA]</scope>
    <source>
        <strain evidence="4">LSX21</strain>
        <tissue evidence="4">Leaf</tissue>
    </source>
</reference>